<protein>
    <submittedName>
        <fullName evidence="2">Uncharacterized protein</fullName>
    </submittedName>
</protein>
<dbReference type="Proteomes" id="UP001265746">
    <property type="component" value="Unassembled WGS sequence"/>
</dbReference>
<evidence type="ECO:0000256" key="1">
    <source>
        <dbReference type="SAM" id="MobiDB-lite"/>
    </source>
</evidence>
<sequence length="223" mass="25525">MIEFDVRNIHQYGLHIGHHLEQLALFVLPDSVRFEGEDYKKEDRQIKDDDKMQKDRLEQDSDIKPSEADMNESENFSTQIKKTHTIDTSSDSGLFIEGNLKEEIPPSSSTTQIGEHDKGVGHSFSKYTGPGVREGGLGKSSDHEINSNRAEDKNEAVEGKLDARQTHKYGQEEPSQVDLARALGRLSINPDRDEYQRGRSTRRSKYVQEKKWFCFHCRFGPLD</sequence>
<feature type="compositionally biased region" description="Basic and acidic residues" evidence="1">
    <location>
        <begin position="140"/>
        <end position="171"/>
    </location>
</feature>
<name>A0AAD9SLC6_PHOAM</name>
<evidence type="ECO:0000313" key="3">
    <source>
        <dbReference type="Proteomes" id="UP001265746"/>
    </source>
</evidence>
<proteinExistence type="predicted"/>
<evidence type="ECO:0000313" key="2">
    <source>
        <dbReference type="EMBL" id="KAK2609957.1"/>
    </source>
</evidence>
<organism evidence="2 3">
    <name type="scientific">Phomopsis amygdali</name>
    <name type="common">Fusicoccum amygdali</name>
    <dbReference type="NCBI Taxonomy" id="1214568"/>
    <lineage>
        <taxon>Eukaryota</taxon>
        <taxon>Fungi</taxon>
        <taxon>Dikarya</taxon>
        <taxon>Ascomycota</taxon>
        <taxon>Pezizomycotina</taxon>
        <taxon>Sordariomycetes</taxon>
        <taxon>Sordariomycetidae</taxon>
        <taxon>Diaporthales</taxon>
        <taxon>Diaporthaceae</taxon>
        <taxon>Diaporthe</taxon>
    </lineage>
</organism>
<feature type="region of interest" description="Disordered" evidence="1">
    <location>
        <begin position="102"/>
        <end position="176"/>
    </location>
</feature>
<keyword evidence="3" id="KW-1185">Reference proteome</keyword>
<comment type="caution">
    <text evidence="2">The sequence shown here is derived from an EMBL/GenBank/DDBJ whole genome shotgun (WGS) entry which is preliminary data.</text>
</comment>
<feature type="compositionally biased region" description="Basic and acidic residues" evidence="1">
    <location>
        <begin position="38"/>
        <end position="67"/>
    </location>
</feature>
<gene>
    <name evidence="2" type="ORF">N8I77_003422</name>
</gene>
<dbReference type="EMBL" id="JAUJFL010000002">
    <property type="protein sequence ID" value="KAK2609957.1"/>
    <property type="molecule type" value="Genomic_DNA"/>
</dbReference>
<feature type="region of interest" description="Disordered" evidence="1">
    <location>
        <begin position="38"/>
        <end position="77"/>
    </location>
</feature>
<dbReference type="AlphaFoldDB" id="A0AAD9SLC6"/>
<accession>A0AAD9SLC6</accession>
<reference evidence="2" key="1">
    <citation type="submission" date="2023-06" db="EMBL/GenBank/DDBJ databases">
        <authorList>
            <person name="Noh H."/>
        </authorList>
    </citation>
    <scope>NUCLEOTIDE SEQUENCE</scope>
    <source>
        <strain evidence="2">DUCC20226</strain>
    </source>
</reference>